<proteinExistence type="predicted"/>
<dbReference type="EMBL" id="AZAJ01000001">
    <property type="protein sequence ID" value="ETA67807.1"/>
    <property type="molecule type" value="Genomic_DNA"/>
</dbReference>
<gene>
    <name evidence="1" type="ORF">MettiDRAFT_1242</name>
</gene>
<evidence type="ECO:0000313" key="1">
    <source>
        <dbReference type="EMBL" id="ETA67807.1"/>
    </source>
</evidence>
<organism evidence="1 2">
    <name type="scientific">Methanolobus tindarius DSM 2278</name>
    <dbReference type="NCBI Taxonomy" id="1090322"/>
    <lineage>
        <taxon>Archaea</taxon>
        <taxon>Methanobacteriati</taxon>
        <taxon>Methanobacteriota</taxon>
        <taxon>Stenosarchaea group</taxon>
        <taxon>Methanomicrobia</taxon>
        <taxon>Methanosarcinales</taxon>
        <taxon>Methanosarcinaceae</taxon>
        <taxon>Methanolobus</taxon>
    </lineage>
</organism>
<keyword evidence="2" id="KW-1185">Reference proteome</keyword>
<protein>
    <submittedName>
        <fullName evidence="1">Uncharacterized protein</fullName>
    </submittedName>
</protein>
<comment type="caution">
    <text evidence="1">The sequence shown here is derived from an EMBL/GenBank/DDBJ whole genome shotgun (WGS) entry which is preliminary data.</text>
</comment>
<accession>W9DVV2</accession>
<dbReference type="STRING" id="1090322.MettiDRAFT_1242"/>
<reference evidence="1 2" key="1">
    <citation type="submission" date="2013-08" db="EMBL/GenBank/DDBJ databases">
        <authorList>
            <consortium name="DOE Joint Genome Institute"/>
            <person name="Eisen J."/>
            <person name="Huntemann M."/>
            <person name="Han J."/>
            <person name="Chen A."/>
            <person name="Kyrpides N."/>
            <person name="Mavromatis K."/>
            <person name="Markowitz V."/>
            <person name="Palaniappan K."/>
            <person name="Ivanova N."/>
            <person name="Schaumberg A."/>
            <person name="Pati A."/>
            <person name="Liolios K."/>
            <person name="Nordberg H.P."/>
            <person name="Cantor M.N."/>
            <person name="Hua S.X."/>
            <person name="Woyke T."/>
        </authorList>
    </citation>
    <scope>NUCLEOTIDE SEQUENCE [LARGE SCALE GENOMIC DNA]</scope>
    <source>
        <strain evidence="1 2">DSM 2278</strain>
    </source>
</reference>
<evidence type="ECO:0000313" key="2">
    <source>
        <dbReference type="Proteomes" id="UP000019483"/>
    </source>
</evidence>
<name>W9DVV2_METTI</name>
<dbReference type="AlphaFoldDB" id="W9DVV2"/>
<dbReference type="Proteomes" id="UP000019483">
    <property type="component" value="Unassembled WGS sequence"/>
</dbReference>
<sequence>MSLEAVFDYISDIEELPEYAARCAIVQEVAEELAFQNEANYPSDEELAADKNMSLYYLGKLRLPHGQAVKILKAFTPEQVEAICFDEVDYTVDTIIDAMFRSTAAFFAVRNSIGHVAQSSHVAYI</sequence>